<dbReference type="Proteomes" id="UP001058271">
    <property type="component" value="Chromosome"/>
</dbReference>
<dbReference type="CDD" id="cd07377">
    <property type="entry name" value="WHTH_GntR"/>
    <property type="match status" value="1"/>
</dbReference>
<reference evidence="5" key="1">
    <citation type="submission" date="2021-04" db="EMBL/GenBank/DDBJ databases">
        <title>Biosynthetic gene clusters of Dactylosporangioum roseum.</title>
        <authorList>
            <person name="Hartkoorn R.C."/>
            <person name="Beaudoing E."/>
            <person name="Hot D."/>
            <person name="Moureu S."/>
        </authorList>
    </citation>
    <scope>NUCLEOTIDE SEQUENCE</scope>
    <source>
        <strain evidence="5">NRRL B-16295</strain>
    </source>
</reference>
<keyword evidence="1" id="KW-0805">Transcription regulation</keyword>
<keyword evidence="3" id="KW-0804">Transcription</keyword>
<dbReference type="PROSITE" id="PS50949">
    <property type="entry name" value="HTH_GNTR"/>
    <property type="match status" value="1"/>
</dbReference>
<sequence>MRSKIRGGEYPPGSRLPTNQQLAEMYGVARQTIDTAKVVLRTEGLITDRTRAGTFVADPLPP</sequence>
<evidence type="ECO:0000313" key="6">
    <source>
        <dbReference type="Proteomes" id="UP001058271"/>
    </source>
</evidence>
<organism evidence="5 6">
    <name type="scientific">Dactylosporangium roseum</name>
    <dbReference type="NCBI Taxonomy" id="47989"/>
    <lineage>
        <taxon>Bacteria</taxon>
        <taxon>Bacillati</taxon>
        <taxon>Actinomycetota</taxon>
        <taxon>Actinomycetes</taxon>
        <taxon>Micromonosporales</taxon>
        <taxon>Micromonosporaceae</taxon>
        <taxon>Dactylosporangium</taxon>
    </lineage>
</organism>
<dbReference type="Pfam" id="PF00392">
    <property type="entry name" value="GntR"/>
    <property type="match status" value="1"/>
</dbReference>
<dbReference type="PANTHER" id="PTHR44846:SF17">
    <property type="entry name" value="GNTR-FAMILY TRANSCRIPTIONAL REGULATOR"/>
    <property type="match status" value="1"/>
</dbReference>
<evidence type="ECO:0000256" key="1">
    <source>
        <dbReference type="ARBA" id="ARBA00023015"/>
    </source>
</evidence>
<evidence type="ECO:0000256" key="2">
    <source>
        <dbReference type="ARBA" id="ARBA00023125"/>
    </source>
</evidence>
<evidence type="ECO:0000256" key="3">
    <source>
        <dbReference type="ARBA" id="ARBA00023163"/>
    </source>
</evidence>
<gene>
    <name evidence="5" type="ORF">Drose_05535</name>
</gene>
<dbReference type="InterPro" id="IPR036390">
    <property type="entry name" value="WH_DNA-bd_sf"/>
</dbReference>
<name>A0ABY5Z6Q7_9ACTN</name>
<dbReference type="PRINTS" id="PR00035">
    <property type="entry name" value="HTHGNTR"/>
</dbReference>
<keyword evidence="6" id="KW-1185">Reference proteome</keyword>
<dbReference type="PANTHER" id="PTHR44846">
    <property type="entry name" value="MANNOSYL-D-GLYCERATE TRANSPORT/METABOLISM SYSTEM REPRESSOR MNGR-RELATED"/>
    <property type="match status" value="1"/>
</dbReference>
<dbReference type="Gene3D" id="1.10.10.10">
    <property type="entry name" value="Winged helix-like DNA-binding domain superfamily/Winged helix DNA-binding domain"/>
    <property type="match status" value="1"/>
</dbReference>
<dbReference type="SUPFAM" id="SSF46785">
    <property type="entry name" value="Winged helix' DNA-binding domain"/>
    <property type="match status" value="1"/>
</dbReference>
<dbReference type="InterPro" id="IPR036388">
    <property type="entry name" value="WH-like_DNA-bd_sf"/>
</dbReference>
<keyword evidence="2" id="KW-0238">DNA-binding</keyword>
<accession>A0ABY5Z6Q7</accession>
<protein>
    <submittedName>
        <fullName evidence="5">Winged helix-turn-helix transcriptional regulator</fullName>
    </submittedName>
</protein>
<evidence type="ECO:0000313" key="5">
    <source>
        <dbReference type="EMBL" id="UWZ37731.1"/>
    </source>
</evidence>
<evidence type="ECO:0000259" key="4">
    <source>
        <dbReference type="PROSITE" id="PS50949"/>
    </source>
</evidence>
<dbReference type="RefSeq" id="WP_260727094.1">
    <property type="nucleotide sequence ID" value="NZ_CP073721.1"/>
</dbReference>
<dbReference type="SMART" id="SM00345">
    <property type="entry name" value="HTH_GNTR"/>
    <property type="match status" value="1"/>
</dbReference>
<dbReference type="EMBL" id="CP073721">
    <property type="protein sequence ID" value="UWZ37731.1"/>
    <property type="molecule type" value="Genomic_DNA"/>
</dbReference>
<dbReference type="InterPro" id="IPR050679">
    <property type="entry name" value="Bact_HTH_transcr_reg"/>
</dbReference>
<feature type="domain" description="HTH gntR-type" evidence="4">
    <location>
        <begin position="1"/>
        <end position="59"/>
    </location>
</feature>
<dbReference type="InterPro" id="IPR000524">
    <property type="entry name" value="Tscrpt_reg_HTH_GntR"/>
</dbReference>
<proteinExistence type="predicted"/>